<dbReference type="EMBL" id="JAGINU010000001">
    <property type="protein sequence ID" value="MBP2369836.1"/>
    <property type="molecule type" value="Genomic_DNA"/>
</dbReference>
<dbReference type="InterPro" id="IPR003673">
    <property type="entry name" value="CoA-Trfase_fam_III"/>
</dbReference>
<sequence>MTPVPEGPFAGVRVLELTSAGAGRTAGMLLADLGADVARILPGGREPTGWTPEDLCLDRGKQLVTGRDAGSAGELRRLALAADVVLDDATPGRSVPGLGPAGLLAARPSLVHVALPPHGTRGRWRNLPADPLLLGALGGFATHHPAHEPGRPVASVVPLVGAVQGALAAVAAAAGLMGVRTSGHGRALEVSGLHASAACLGTMMIEGMDVERVFSPGSRLPGSPNFRTYRCADGRFLHLAALTADFFFRALDVLDRMDVLVLPEVDGEFANLLKPDVGTAVGEELEPTLATRPRDEWLAAFAEAGVPAAPVRTRAEWLDDEIVASAAPPVALTHPVLGRVAVPGVPIGLPATPGAVRHLPGPGHVVGAGDLWREHPATREPEGSAPDLPLTGLRVVDLSTFLAAPFASAVLADLGAAVVKVETTGGDPYRVFSASYASANHAKTIASLDLRTPAGRGALLELAGGADVLIDNLRPASMARLGLGDEVLGAAGPALVRCSVSAYGRTGPFADLPGFDPVLQALSGLSAAQGGTGEPVATTAPVHDVATGALAALGVLAALVARTGSGRGQHVTVSLAATSTFLQAPELTGYDGRPPATVGGRDFAGPSLARGYHRVADGWVAIAAVDTAQERAVAALLGPDPEATLGGRPVEHWLAELARLGVPACPVVAREGVLHAPHLVANDFSHVVRDPALGRLRLVRGYIGAVHPAPGAGPAVRPGWDRAVALLGAAGTLHEPFATVAEEAPVR</sequence>
<dbReference type="SUPFAM" id="SSF89796">
    <property type="entry name" value="CoA-transferase family III (CaiB/BaiF)"/>
    <property type="match status" value="2"/>
</dbReference>
<name>A0ABS4W1D4_9PSEU</name>
<gene>
    <name evidence="1" type="ORF">JOF36_005532</name>
</gene>
<dbReference type="PANTHER" id="PTHR48228">
    <property type="entry name" value="SUCCINYL-COA--D-CITRAMALATE COA-TRANSFERASE"/>
    <property type="match status" value="1"/>
</dbReference>
<reference evidence="1 2" key="1">
    <citation type="submission" date="2021-03" db="EMBL/GenBank/DDBJ databases">
        <title>Sequencing the genomes of 1000 actinobacteria strains.</title>
        <authorList>
            <person name="Klenk H.-P."/>
        </authorList>
    </citation>
    <scope>NUCLEOTIDE SEQUENCE [LARGE SCALE GENOMIC DNA]</scope>
    <source>
        <strain evidence="1 2">DSM 45256</strain>
    </source>
</reference>
<proteinExistence type="predicted"/>
<dbReference type="Gene3D" id="3.40.50.10540">
    <property type="entry name" value="Crotonobetainyl-coa:carnitine coa-transferase, domain 1"/>
    <property type="match status" value="2"/>
</dbReference>
<dbReference type="InterPro" id="IPR044855">
    <property type="entry name" value="CoA-Trfase_III_dom3_sf"/>
</dbReference>
<dbReference type="Pfam" id="PF02515">
    <property type="entry name" value="CoA_transf_3"/>
    <property type="match status" value="2"/>
</dbReference>
<protein>
    <submittedName>
        <fullName evidence="1">Crotonobetainyl-CoA:carnitine CoA-transferase CaiB-like acyl-CoA transferase</fullName>
    </submittedName>
</protein>
<organism evidence="1 2">
    <name type="scientific">Pseudonocardia parietis</name>
    <dbReference type="NCBI Taxonomy" id="570936"/>
    <lineage>
        <taxon>Bacteria</taxon>
        <taxon>Bacillati</taxon>
        <taxon>Actinomycetota</taxon>
        <taxon>Actinomycetes</taxon>
        <taxon>Pseudonocardiales</taxon>
        <taxon>Pseudonocardiaceae</taxon>
        <taxon>Pseudonocardia</taxon>
    </lineage>
</organism>
<dbReference type="Proteomes" id="UP001519295">
    <property type="component" value="Unassembled WGS sequence"/>
</dbReference>
<dbReference type="InterPro" id="IPR050509">
    <property type="entry name" value="CoA-transferase_III"/>
</dbReference>
<dbReference type="InterPro" id="IPR023606">
    <property type="entry name" value="CoA-Trfase_III_dom_1_sf"/>
</dbReference>
<evidence type="ECO:0000313" key="1">
    <source>
        <dbReference type="EMBL" id="MBP2369836.1"/>
    </source>
</evidence>
<accession>A0ABS4W1D4</accession>
<keyword evidence="2" id="KW-1185">Reference proteome</keyword>
<dbReference type="RefSeq" id="WP_210032454.1">
    <property type="nucleotide sequence ID" value="NZ_JAGINU010000001.1"/>
</dbReference>
<dbReference type="Gene3D" id="3.30.1540.10">
    <property type="entry name" value="formyl-coa transferase, domain 3"/>
    <property type="match status" value="1"/>
</dbReference>
<comment type="caution">
    <text evidence="1">The sequence shown here is derived from an EMBL/GenBank/DDBJ whole genome shotgun (WGS) entry which is preliminary data.</text>
</comment>
<dbReference type="PANTHER" id="PTHR48228:SF7">
    <property type="entry name" value="FATTY ACYL-COA TRANSFERASE RV3272-RELATED"/>
    <property type="match status" value="1"/>
</dbReference>
<evidence type="ECO:0000313" key="2">
    <source>
        <dbReference type="Proteomes" id="UP001519295"/>
    </source>
</evidence>